<dbReference type="InterPro" id="IPR047122">
    <property type="entry name" value="Trans-enoyl_RdTase-like"/>
</dbReference>
<evidence type="ECO:0000256" key="1">
    <source>
        <dbReference type="ARBA" id="ARBA00008072"/>
    </source>
</evidence>
<dbReference type="Gene3D" id="3.90.180.10">
    <property type="entry name" value="Medium-chain alcohol dehydrogenases, catalytic domain"/>
    <property type="match status" value="1"/>
</dbReference>
<dbReference type="SMART" id="SM00829">
    <property type="entry name" value="PKS_ER"/>
    <property type="match status" value="1"/>
</dbReference>
<dbReference type="InterPro" id="IPR011032">
    <property type="entry name" value="GroES-like_sf"/>
</dbReference>
<gene>
    <name evidence="4" type="ORF">N0V84_000705</name>
</gene>
<dbReference type="Gene3D" id="3.40.50.720">
    <property type="entry name" value="NAD(P)-binding Rossmann-like Domain"/>
    <property type="match status" value="1"/>
</dbReference>
<evidence type="ECO:0000259" key="3">
    <source>
        <dbReference type="SMART" id="SM00829"/>
    </source>
</evidence>
<evidence type="ECO:0000256" key="2">
    <source>
        <dbReference type="ARBA" id="ARBA00023002"/>
    </source>
</evidence>
<organism evidence="4 5">
    <name type="scientific">Fusarium piperis</name>
    <dbReference type="NCBI Taxonomy" id="1435070"/>
    <lineage>
        <taxon>Eukaryota</taxon>
        <taxon>Fungi</taxon>
        <taxon>Dikarya</taxon>
        <taxon>Ascomycota</taxon>
        <taxon>Pezizomycotina</taxon>
        <taxon>Sordariomycetes</taxon>
        <taxon>Hypocreomycetidae</taxon>
        <taxon>Hypocreales</taxon>
        <taxon>Nectriaceae</taxon>
        <taxon>Fusarium</taxon>
        <taxon>Fusarium solani species complex</taxon>
    </lineage>
</organism>
<keyword evidence="2" id="KW-0560">Oxidoreductase</keyword>
<evidence type="ECO:0000313" key="5">
    <source>
        <dbReference type="Proteomes" id="UP001140502"/>
    </source>
</evidence>
<proteinExistence type="inferred from homology"/>
<dbReference type="InterPro" id="IPR036291">
    <property type="entry name" value="NAD(P)-bd_dom_sf"/>
</dbReference>
<sequence>MADTTKALFVDQNAQFEVIQKQELPKPAAGELLIKVLLSGANPADIKHTTVLGIVNTTIGYDFCGEVVETNPDSPYKSGDIVAGFTPSGLGRPSHYGSHQAYLTCPENMLYKVPDNLPQPDAACLTVVAMTAADALYNSFQFPLPGEAQESDNYGPFLLWGATGAVGYSALQFAVASGISPIIVTASPEKFEHLKSLGATKCFDYKAEDVYESISTALKELGYDDFTYAFDAAGAANSGDQLLQSISDRTVIASTLIRENKRFKFPLAMPHRDFTIHPPGTPHPVTIPARPADYDKAWKALSWAIENYGKSFRSVPVRVLDVTAEKALEEIHRLVEFGGGFSKLVFQQPMK</sequence>
<dbReference type="Proteomes" id="UP001140502">
    <property type="component" value="Unassembled WGS sequence"/>
</dbReference>
<dbReference type="InterPro" id="IPR013149">
    <property type="entry name" value="ADH-like_C"/>
</dbReference>
<evidence type="ECO:0000313" key="4">
    <source>
        <dbReference type="EMBL" id="KAJ4328916.1"/>
    </source>
</evidence>
<dbReference type="SUPFAM" id="SSF51735">
    <property type="entry name" value="NAD(P)-binding Rossmann-fold domains"/>
    <property type="match status" value="1"/>
</dbReference>
<dbReference type="CDD" id="cd08249">
    <property type="entry name" value="enoyl_reductase_like"/>
    <property type="match status" value="1"/>
</dbReference>
<comment type="similarity">
    <text evidence="1">Belongs to the zinc-containing alcohol dehydrogenase family.</text>
</comment>
<dbReference type="GO" id="GO:0016651">
    <property type="term" value="F:oxidoreductase activity, acting on NAD(P)H"/>
    <property type="evidence" value="ECO:0007669"/>
    <property type="project" value="InterPro"/>
</dbReference>
<accession>A0A9W8WMU3</accession>
<protein>
    <recommendedName>
        <fullName evidence="3">Enoyl reductase (ER) domain-containing protein</fullName>
    </recommendedName>
</protein>
<name>A0A9W8WMU3_9HYPO</name>
<dbReference type="AlphaFoldDB" id="A0A9W8WMU3"/>
<dbReference type="Pfam" id="PF08240">
    <property type="entry name" value="ADH_N"/>
    <property type="match status" value="1"/>
</dbReference>
<dbReference type="PANTHER" id="PTHR45348">
    <property type="entry name" value="HYPOTHETICAL OXIDOREDUCTASE (EUROFUNG)"/>
    <property type="match status" value="1"/>
</dbReference>
<dbReference type="InterPro" id="IPR013154">
    <property type="entry name" value="ADH-like_N"/>
</dbReference>
<dbReference type="InterPro" id="IPR020843">
    <property type="entry name" value="ER"/>
</dbReference>
<dbReference type="OrthoDB" id="10257049at2759"/>
<dbReference type="PANTHER" id="PTHR45348:SF7">
    <property type="entry name" value="ZINC BINDING OXIDOREDUCTASE, PUTATIVE-RELATED"/>
    <property type="match status" value="1"/>
</dbReference>
<feature type="domain" description="Enoyl reductase (ER)" evidence="3">
    <location>
        <begin position="11"/>
        <end position="320"/>
    </location>
</feature>
<dbReference type="Pfam" id="PF00107">
    <property type="entry name" value="ADH_zinc_N"/>
    <property type="match status" value="1"/>
</dbReference>
<reference evidence="4" key="1">
    <citation type="submission" date="2022-10" db="EMBL/GenBank/DDBJ databases">
        <title>Tapping the CABI collections for fungal endophytes: first genome assemblies for Collariella, Neodidymelliopsis, Ascochyta clinopodiicola, Didymella pomorum, Didymosphaeria variabile, Neocosmospora piperis and Neocucurbitaria cava.</title>
        <authorList>
            <person name="Hill R."/>
        </authorList>
    </citation>
    <scope>NUCLEOTIDE SEQUENCE</scope>
    <source>
        <strain evidence="4">IMI 366586</strain>
    </source>
</reference>
<dbReference type="EMBL" id="JAPEUR010000006">
    <property type="protein sequence ID" value="KAJ4328916.1"/>
    <property type="molecule type" value="Genomic_DNA"/>
</dbReference>
<dbReference type="SUPFAM" id="SSF50129">
    <property type="entry name" value="GroES-like"/>
    <property type="match status" value="1"/>
</dbReference>
<comment type="caution">
    <text evidence="4">The sequence shown here is derived from an EMBL/GenBank/DDBJ whole genome shotgun (WGS) entry which is preliminary data.</text>
</comment>
<keyword evidence="5" id="KW-1185">Reference proteome</keyword>